<sequence>MRPTLQAVVGGASILTGTAFAVILPGLNPWIPIILIPFGVLLIAGAVMERMKTDEGPPDDERLRKIRTFARSYAWQVSFVALMFLLFVDFAGMVRLSGREVLVALFLLAGISASVAELYLLRKGDAG</sequence>
<keyword evidence="1" id="KW-0812">Transmembrane</keyword>
<accession>A0ABU3Z1X4</accession>
<name>A0ABU3Z1X4_9EURY</name>
<keyword evidence="1" id="KW-1133">Transmembrane helix</keyword>
<dbReference type="Proteomes" id="UP001273768">
    <property type="component" value="Unassembled WGS sequence"/>
</dbReference>
<proteinExistence type="predicted"/>
<feature type="transmembrane region" description="Helical" evidence="1">
    <location>
        <begin position="72"/>
        <end position="95"/>
    </location>
</feature>
<gene>
    <name evidence="2" type="ORF">HL657_05605</name>
</gene>
<comment type="caution">
    <text evidence="2">The sequence shown here is derived from an EMBL/GenBank/DDBJ whole genome shotgun (WGS) entry which is preliminary data.</text>
</comment>
<evidence type="ECO:0000313" key="2">
    <source>
        <dbReference type="EMBL" id="MDV4342654.1"/>
    </source>
</evidence>
<evidence type="ECO:0008006" key="4">
    <source>
        <dbReference type="Google" id="ProtNLM"/>
    </source>
</evidence>
<reference evidence="2 3" key="1">
    <citation type="submission" date="2020-05" db="EMBL/GenBank/DDBJ databases">
        <title>Isolation and characterization of methanoarchaea from a cold seep at offshore SW Taiwan.</title>
        <authorList>
            <person name="Chen Y.-W."/>
            <person name="Chen S.-C."/>
            <person name="Lai M.-C."/>
        </authorList>
    </citation>
    <scope>NUCLEOTIDE SEQUENCE [LARGE SCALE GENOMIC DNA]</scope>
    <source>
        <strain evidence="2 3">YWC-01</strain>
    </source>
</reference>
<evidence type="ECO:0000313" key="3">
    <source>
        <dbReference type="Proteomes" id="UP001273768"/>
    </source>
</evidence>
<feature type="transmembrane region" description="Helical" evidence="1">
    <location>
        <begin position="31"/>
        <end position="51"/>
    </location>
</feature>
<keyword evidence="1" id="KW-0472">Membrane</keyword>
<evidence type="ECO:0000256" key="1">
    <source>
        <dbReference type="SAM" id="Phobius"/>
    </source>
</evidence>
<dbReference type="RefSeq" id="WP_317295841.1">
    <property type="nucleotide sequence ID" value="NZ_JABFFQ010000003.1"/>
</dbReference>
<organism evidence="2 3">
    <name type="scientific">Methanoculleus nereidis</name>
    <dbReference type="NCBI Taxonomy" id="2735141"/>
    <lineage>
        <taxon>Archaea</taxon>
        <taxon>Methanobacteriati</taxon>
        <taxon>Methanobacteriota</taxon>
        <taxon>Stenosarchaea group</taxon>
        <taxon>Methanomicrobia</taxon>
        <taxon>Methanomicrobiales</taxon>
        <taxon>Methanomicrobiaceae</taxon>
        <taxon>Methanoculleus</taxon>
    </lineage>
</organism>
<keyword evidence="3" id="KW-1185">Reference proteome</keyword>
<feature type="transmembrane region" description="Helical" evidence="1">
    <location>
        <begin position="101"/>
        <end position="121"/>
    </location>
</feature>
<protein>
    <recommendedName>
        <fullName evidence="4">DUF2178 domain-containing protein</fullName>
    </recommendedName>
</protein>
<dbReference type="EMBL" id="JABFFQ010000003">
    <property type="protein sequence ID" value="MDV4342654.1"/>
    <property type="molecule type" value="Genomic_DNA"/>
</dbReference>